<sequence>MRAHISAHGAAYRENIRLLTCQTMLDFATPTSLRVRIEYYMPDRRRRDLDNHQKAASDALIKARFGLDDSQVVDYRVIKMPVCPGGRLELVVTEREPEGI</sequence>
<keyword evidence="5" id="KW-0479">Metal-binding</keyword>
<comment type="function">
    <text evidence="12">Endonuclease that resolves Holliday junction intermediates made during homologous genetic recombination and DNA repair. Exhibits sequence and structure-selective cleavage of four-way DNA junctions, where it introduces symmetrical nicks in two strands of the same polarity at the 5' side of CC dinucleotides. Corrects the defects in genetic recombination and DNA repair associated with inactivation of RuvAB or RuvC.</text>
</comment>
<comment type="catalytic activity">
    <reaction evidence="13 15">
        <text>Endonucleolytic cleavage at a junction such as a reciprocal single-stranded crossover between two homologous DNA duplexes (Holliday junction).</text>
        <dbReference type="EC" id="3.1.21.10"/>
    </reaction>
</comment>
<keyword evidence="7 15" id="KW-0227">DNA damage</keyword>
<evidence type="ECO:0000256" key="8">
    <source>
        <dbReference type="ARBA" id="ARBA00022801"/>
    </source>
</evidence>
<evidence type="ECO:0000256" key="13">
    <source>
        <dbReference type="ARBA" id="ARBA00029354"/>
    </source>
</evidence>
<keyword evidence="9" id="KW-0460">Magnesium</keyword>
<dbReference type="PIRSF" id="PIRSF001007">
    <property type="entry name" value="RusA"/>
    <property type="match status" value="1"/>
</dbReference>
<evidence type="ECO:0000256" key="7">
    <source>
        <dbReference type="ARBA" id="ARBA00022763"/>
    </source>
</evidence>
<name>A0A6B8MVT2_KLEOX</name>
<accession>A0A6B8MVT2</accession>
<evidence type="ECO:0000313" key="17">
    <source>
        <dbReference type="Proteomes" id="UP000427108"/>
    </source>
</evidence>
<evidence type="ECO:0000256" key="14">
    <source>
        <dbReference type="ARBA" id="ARBA00029488"/>
    </source>
</evidence>
<evidence type="ECO:0000256" key="6">
    <source>
        <dbReference type="ARBA" id="ARBA00022759"/>
    </source>
</evidence>
<dbReference type="Pfam" id="PF05866">
    <property type="entry name" value="RusA"/>
    <property type="match status" value="1"/>
</dbReference>
<dbReference type="EMBL" id="CP046115">
    <property type="protein sequence ID" value="QGN37008.1"/>
    <property type="molecule type" value="Genomic_DNA"/>
</dbReference>
<dbReference type="InterPro" id="IPR008822">
    <property type="entry name" value="Endonuclease_RusA-like"/>
</dbReference>
<evidence type="ECO:0000256" key="12">
    <source>
        <dbReference type="ARBA" id="ARBA00024745"/>
    </source>
</evidence>
<comment type="cofactor">
    <cofactor evidence="1">
        <name>Mg(2+)</name>
        <dbReference type="ChEBI" id="CHEBI:18420"/>
    </cofactor>
</comment>
<keyword evidence="10" id="KW-0233">DNA recombination</keyword>
<keyword evidence="11 15" id="KW-0234">DNA repair</keyword>
<dbReference type="InterPro" id="IPR016281">
    <property type="entry name" value="Endonuclease_RusA"/>
</dbReference>
<dbReference type="GO" id="GO:0006281">
    <property type="term" value="P:DNA repair"/>
    <property type="evidence" value="ECO:0007669"/>
    <property type="project" value="UniProtKB-KW"/>
</dbReference>
<evidence type="ECO:0000256" key="15">
    <source>
        <dbReference type="PIRNR" id="PIRNR001007"/>
    </source>
</evidence>
<gene>
    <name evidence="16" type="ORF">GJ746_06705</name>
</gene>
<keyword evidence="6 15" id="KW-0255">Endonuclease</keyword>
<comment type="similarity">
    <text evidence="15">Belongs to the rusA family.</text>
</comment>
<evidence type="ECO:0000313" key="16">
    <source>
        <dbReference type="EMBL" id="QGN37008.1"/>
    </source>
</evidence>
<evidence type="ECO:0000256" key="11">
    <source>
        <dbReference type="ARBA" id="ARBA00023204"/>
    </source>
</evidence>
<evidence type="ECO:0000256" key="9">
    <source>
        <dbReference type="ARBA" id="ARBA00022842"/>
    </source>
</evidence>
<evidence type="ECO:0000256" key="4">
    <source>
        <dbReference type="ARBA" id="ARBA00022722"/>
    </source>
</evidence>
<dbReference type="AlphaFoldDB" id="A0A6B8MVT2"/>
<evidence type="ECO:0000256" key="1">
    <source>
        <dbReference type="ARBA" id="ARBA00001946"/>
    </source>
</evidence>
<dbReference type="EC" id="3.1.21.10" evidence="14 15"/>
<keyword evidence="8 15" id="KW-0378">Hydrolase</keyword>
<dbReference type="OrthoDB" id="73971at2"/>
<comment type="subunit">
    <text evidence="2">Homodimer.</text>
</comment>
<proteinExistence type="inferred from homology"/>
<dbReference type="GO" id="GO:0008821">
    <property type="term" value="F:crossover junction DNA endonuclease activity"/>
    <property type="evidence" value="ECO:0007669"/>
    <property type="project" value="UniProtKB-EC"/>
</dbReference>
<reference evidence="16 17" key="1">
    <citation type="submission" date="2019-11" db="EMBL/GenBank/DDBJ databases">
        <title>Isolation and Application of One Kind of P-Hydroxybenzoic Acid Degrading Bacterium in Mitigating Cropping Obstacle of Cucumber.</title>
        <authorList>
            <person name="Wu F."/>
            <person name="An Y."/>
        </authorList>
    </citation>
    <scope>NUCLEOTIDE SEQUENCE [LARGE SCALE GENOMIC DNA]</scope>
    <source>
        <strain evidence="16 17">P620</strain>
    </source>
</reference>
<organism evidence="16 17">
    <name type="scientific">Klebsiella oxytoca</name>
    <dbReference type="NCBI Taxonomy" id="571"/>
    <lineage>
        <taxon>Bacteria</taxon>
        <taxon>Pseudomonadati</taxon>
        <taxon>Pseudomonadota</taxon>
        <taxon>Gammaproteobacteria</taxon>
        <taxon>Enterobacterales</taxon>
        <taxon>Enterobacteriaceae</taxon>
        <taxon>Klebsiella/Raoultella group</taxon>
        <taxon>Klebsiella</taxon>
    </lineage>
</organism>
<dbReference type="InterPro" id="IPR036614">
    <property type="entry name" value="RusA-like_sf"/>
</dbReference>
<evidence type="ECO:0000256" key="2">
    <source>
        <dbReference type="ARBA" id="ARBA00011738"/>
    </source>
</evidence>
<comment type="function">
    <text evidence="15">Endonuclease that resolves Holliday junction intermediates made during homologous genetic recombination and DNA repair. Exhibits sequence and structure-selective cleavage of four-way DNA junctions, where it introduces symmetrical nicks in two strands of the same polarity at the 5' side of dinucleotides. Corrects the defects in genetic recombination and DNA repair associated with inactivation of ruvAB or ruvC.</text>
</comment>
<protein>
    <recommendedName>
        <fullName evidence="3 15">Crossover junction endodeoxyribonuclease rusA</fullName>
        <ecNumber evidence="14 15">3.1.21.10</ecNumber>
    </recommendedName>
</protein>
<evidence type="ECO:0000256" key="10">
    <source>
        <dbReference type="ARBA" id="ARBA00023172"/>
    </source>
</evidence>
<dbReference type="GO" id="GO:0006310">
    <property type="term" value="P:DNA recombination"/>
    <property type="evidence" value="ECO:0007669"/>
    <property type="project" value="UniProtKB-KW"/>
</dbReference>
<evidence type="ECO:0000256" key="3">
    <source>
        <dbReference type="ARBA" id="ARBA00014885"/>
    </source>
</evidence>
<dbReference type="SUPFAM" id="SSF103084">
    <property type="entry name" value="Holliday junction resolvase RusA"/>
    <property type="match status" value="1"/>
</dbReference>
<dbReference type="GO" id="GO:0000287">
    <property type="term" value="F:magnesium ion binding"/>
    <property type="evidence" value="ECO:0007669"/>
    <property type="project" value="InterPro"/>
</dbReference>
<dbReference type="Gene3D" id="3.30.1330.70">
    <property type="entry name" value="Holliday junction resolvase RusA"/>
    <property type="match status" value="1"/>
</dbReference>
<evidence type="ECO:0000256" key="5">
    <source>
        <dbReference type="ARBA" id="ARBA00022723"/>
    </source>
</evidence>
<dbReference type="Proteomes" id="UP000427108">
    <property type="component" value="Chromosome"/>
</dbReference>
<keyword evidence="4 15" id="KW-0540">Nuclease</keyword>